<name>A0A7W7RDH7_9ACTN</name>
<evidence type="ECO:0000256" key="1">
    <source>
        <dbReference type="SAM" id="MobiDB-lite"/>
    </source>
</evidence>
<accession>A0A7W7RDH7</accession>
<keyword evidence="2" id="KW-0472">Membrane</keyword>
<organism evidence="3 4">
    <name type="scientific">Lipingzhangella halophila</name>
    <dbReference type="NCBI Taxonomy" id="1783352"/>
    <lineage>
        <taxon>Bacteria</taxon>
        <taxon>Bacillati</taxon>
        <taxon>Actinomycetota</taxon>
        <taxon>Actinomycetes</taxon>
        <taxon>Streptosporangiales</taxon>
        <taxon>Nocardiopsidaceae</taxon>
        <taxon>Lipingzhangella</taxon>
    </lineage>
</organism>
<sequence>MAKREKEGLHGWRAFFVVFLSGTIAALLVFGAAVGIFRFFFSSLVSGGGQQAGAEPRESLPPGQLDLCEQAESSLEGDHLIERVDTGEPDDSAESDPSADVRTVEDECQWKIEDRSESESERVEWDLTLSYTAIADSSGKPKEDIADERFKEVQNGLESDFSEVGLQTETGEVGDEAYYLNGSSGEDPQEILYSLAVKTNSSFYKISMSGGNLGGDINSIDPEPFDSVVYSMDKDLDWRLNNWIN</sequence>
<keyword evidence="2" id="KW-0812">Transmembrane</keyword>
<evidence type="ECO:0000313" key="3">
    <source>
        <dbReference type="EMBL" id="MBB4929810.1"/>
    </source>
</evidence>
<gene>
    <name evidence="3" type="ORF">F4561_000630</name>
</gene>
<evidence type="ECO:0000313" key="4">
    <source>
        <dbReference type="Proteomes" id="UP000523007"/>
    </source>
</evidence>
<proteinExistence type="predicted"/>
<feature type="region of interest" description="Disordered" evidence="1">
    <location>
        <begin position="85"/>
        <end position="104"/>
    </location>
</feature>
<dbReference type="AlphaFoldDB" id="A0A7W7RDH7"/>
<dbReference type="RefSeq" id="WP_184574567.1">
    <property type="nucleotide sequence ID" value="NZ_JACHJT010000001.1"/>
</dbReference>
<reference evidence="3 4" key="1">
    <citation type="submission" date="2020-08" db="EMBL/GenBank/DDBJ databases">
        <title>Sequencing the genomes of 1000 actinobacteria strains.</title>
        <authorList>
            <person name="Klenk H.-P."/>
        </authorList>
    </citation>
    <scope>NUCLEOTIDE SEQUENCE [LARGE SCALE GENOMIC DNA]</scope>
    <source>
        <strain evidence="3 4">DSM 102030</strain>
    </source>
</reference>
<evidence type="ECO:0000256" key="2">
    <source>
        <dbReference type="SAM" id="Phobius"/>
    </source>
</evidence>
<feature type="transmembrane region" description="Helical" evidence="2">
    <location>
        <begin position="12"/>
        <end position="41"/>
    </location>
</feature>
<keyword evidence="4" id="KW-1185">Reference proteome</keyword>
<protein>
    <submittedName>
        <fullName evidence="3">Uncharacterized protein</fullName>
    </submittedName>
</protein>
<dbReference type="EMBL" id="JACHJT010000001">
    <property type="protein sequence ID" value="MBB4929810.1"/>
    <property type="molecule type" value="Genomic_DNA"/>
</dbReference>
<dbReference type="Proteomes" id="UP000523007">
    <property type="component" value="Unassembled WGS sequence"/>
</dbReference>
<comment type="caution">
    <text evidence="3">The sequence shown here is derived from an EMBL/GenBank/DDBJ whole genome shotgun (WGS) entry which is preliminary data.</text>
</comment>
<keyword evidence="2" id="KW-1133">Transmembrane helix</keyword>